<sequence>MAGGKRAHHPAGSSSRATLDPRFLEADDQAAYQRYKMASITISWAINPNHLSYPVLDLFAHTSFPLGKAEKPSQDSLSPTRRGGVPSAFLTLLATAAYLLIFLPLEEGRVPSRSWM</sequence>
<keyword evidence="2" id="KW-0472">Membrane</keyword>
<reference evidence="3 4" key="1">
    <citation type="journal article" date="2016" name="Sci. Rep.">
        <title>The Dendrobium catenatum Lindl. genome sequence provides insights into polysaccharide synthase, floral development and adaptive evolution.</title>
        <authorList>
            <person name="Zhang G.Q."/>
            <person name="Xu Q."/>
            <person name="Bian C."/>
            <person name="Tsai W.C."/>
            <person name="Yeh C.M."/>
            <person name="Liu K.W."/>
            <person name="Yoshida K."/>
            <person name="Zhang L.S."/>
            <person name="Chang S.B."/>
            <person name="Chen F."/>
            <person name="Shi Y."/>
            <person name="Su Y.Y."/>
            <person name="Zhang Y.Q."/>
            <person name="Chen L.J."/>
            <person name="Yin Y."/>
            <person name="Lin M."/>
            <person name="Huang H."/>
            <person name="Deng H."/>
            <person name="Wang Z.W."/>
            <person name="Zhu S.L."/>
            <person name="Zhao X."/>
            <person name="Deng C."/>
            <person name="Niu S.C."/>
            <person name="Huang J."/>
            <person name="Wang M."/>
            <person name="Liu G.H."/>
            <person name="Yang H.J."/>
            <person name="Xiao X.J."/>
            <person name="Hsiao Y.Y."/>
            <person name="Wu W.L."/>
            <person name="Chen Y.Y."/>
            <person name="Mitsuda N."/>
            <person name="Ohme-Takagi M."/>
            <person name="Luo Y.B."/>
            <person name="Van de Peer Y."/>
            <person name="Liu Z.J."/>
        </authorList>
    </citation>
    <scope>NUCLEOTIDE SEQUENCE [LARGE SCALE GENOMIC DNA]</scope>
    <source>
        <tissue evidence="3">The whole plant</tissue>
    </source>
</reference>
<dbReference type="EMBL" id="KZ503766">
    <property type="protein sequence ID" value="PKU61609.1"/>
    <property type="molecule type" value="Genomic_DNA"/>
</dbReference>
<protein>
    <submittedName>
        <fullName evidence="3">Uncharacterized protein</fullName>
    </submittedName>
</protein>
<feature type="region of interest" description="Disordered" evidence="1">
    <location>
        <begin position="1"/>
        <end position="20"/>
    </location>
</feature>
<reference evidence="3 4" key="2">
    <citation type="journal article" date="2017" name="Nature">
        <title>The Apostasia genome and the evolution of orchids.</title>
        <authorList>
            <person name="Zhang G.Q."/>
            <person name="Liu K.W."/>
            <person name="Li Z."/>
            <person name="Lohaus R."/>
            <person name="Hsiao Y.Y."/>
            <person name="Niu S.C."/>
            <person name="Wang J.Y."/>
            <person name="Lin Y.C."/>
            <person name="Xu Q."/>
            <person name="Chen L.J."/>
            <person name="Yoshida K."/>
            <person name="Fujiwara S."/>
            <person name="Wang Z.W."/>
            <person name="Zhang Y.Q."/>
            <person name="Mitsuda N."/>
            <person name="Wang M."/>
            <person name="Liu G.H."/>
            <person name="Pecoraro L."/>
            <person name="Huang H.X."/>
            <person name="Xiao X.J."/>
            <person name="Lin M."/>
            <person name="Wu X.Y."/>
            <person name="Wu W.L."/>
            <person name="Chen Y.Y."/>
            <person name="Chang S.B."/>
            <person name="Sakamoto S."/>
            <person name="Ohme-Takagi M."/>
            <person name="Yagi M."/>
            <person name="Zeng S.J."/>
            <person name="Shen C.Y."/>
            <person name="Yeh C.M."/>
            <person name="Luo Y.B."/>
            <person name="Tsai W.C."/>
            <person name="Van de Peer Y."/>
            <person name="Liu Z.J."/>
        </authorList>
    </citation>
    <scope>NUCLEOTIDE SEQUENCE [LARGE SCALE GENOMIC DNA]</scope>
    <source>
        <tissue evidence="3">The whole plant</tissue>
    </source>
</reference>
<gene>
    <name evidence="3" type="ORF">MA16_Dca021230</name>
</gene>
<keyword evidence="2" id="KW-0812">Transmembrane</keyword>
<accession>A0A2I0VDW8</accession>
<evidence type="ECO:0000313" key="4">
    <source>
        <dbReference type="Proteomes" id="UP000233837"/>
    </source>
</evidence>
<feature type="transmembrane region" description="Helical" evidence="2">
    <location>
        <begin position="85"/>
        <end position="105"/>
    </location>
</feature>
<evidence type="ECO:0000256" key="1">
    <source>
        <dbReference type="SAM" id="MobiDB-lite"/>
    </source>
</evidence>
<name>A0A2I0VDW8_9ASPA</name>
<keyword evidence="2" id="KW-1133">Transmembrane helix</keyword>
<evidence type="ECO:0000313" key="3">
    <source>
        <dbReference type="EMBL" id="PKU61609.1"/>
    </source>
</evidence>
<keyword evidence="4" id="KW-1185">Reference proteome</keyword>
<proteinExistence type="predicted"/>
<evidence type="ECO:0000256" key="2">
    <source>
        <dbReference type="SAM" id="Phobius"/>
    </source>
</evidence>
<dbReference type="AlphaFoldDB" id="A0A2I0VDW8"/>
<organism evidence="3 4">
    <name type="scientific">Dendrobium catenatum</name>
    <dbReference type="NCBI Taxonomy" id="906689"/>
    <lineage>
        <taxon>Eukaryota</taxon>
        <taxon>Viridiplantae</taxon>
        <taxon>Streptophyta</taxon>
        <taxon>Embryophyta</taxon>
        <taxon>Tracheophyta</taxon>
        <taxon>Spermatophyta</taxon>
        <taxon>Magnoliopsida</taxon>
        <taxon>Liliopsida</taxon>
        <taxon>Asparagales</taxon>
        <taxon>Orchidaceae</taxon>
        <taxon>Epidendroideae</taxon>
        <taxon>Malaxideae</taxon>
        <taxon>Dendrobiinae</taxon>
        <taxon>Dendrobium</taxon>
    </lineage>
</organism>
<dbReference type="Proteomes" id="UP000233837">
    <property type="component" value="Unassembled WGS sequence"/>
</dbReference>